<organism evidence="5 6">
    <name type="scientific">Microbacterium testaceum (strain StLB037)</name>
    <dbReference type="NCBI Taxonomy" id="979556"/>
    <lineage>
        <taxon>Bacteria</taxon>
        <taxon>Bacillati</taxon>
        <taxon>Actinomycetota</taxon>
        <taxon>Actinomycetes</taxon>
        <taxon>Micrococcales</taxon>
        <taxon>Microbacteriaceae</taxon>
        <taxon>Microbacterium</taxon>
    </lineage>
</organism>
<dbReference type="Proteomes" id="UP000186456">
    <property type="component" value="Unassembled WGS sequence"/>
</dbReference>
<name>A0A1H0QMM5_MICTS</name>
<accession>A0A1H0QMM5</accession>
<dbReference type="InterPro" id="IPR011330">
    <property type="entry name" value="Glyco_hydro/deAcase_b/a-brl"/>
</dbReference>
<evidence type="ECO:0000313" key="5">
    <source>
        <dbReference type="EMBL" id="SDP17989.1"/>
    </source>
</evidence>
<proteinExistence type="predicted"/>
<feature type="compositionally biased region" description="Low complexity" evidence="2">
    <location>
        <begin position="57"/>
        <end position="68"/>
    </location>
</feature>
<keyword evidence="3" id="KW-1133">Transmembrane helix</keyword>
<protein>
    <submittedName>
        <fullName evidence="5">Polysaccharide deacetylase</fullName>
    </submittedName>
</protein>
<evidence type="ECO:0000256" key="3">
    <source>
        <dbReference type="SAM" id="Phobius"/>
    </source>
</evidence>
<feature type="transmembrane region" description="Helical" evidence="3">
    <location>
        <begin position="21"/>
        <end position="40"/>
    </location>
</feature>
<reference evidence="5 6" key="1">
    <citation type="submission" date="2016-10" db="EMBL/GenBank/DDBJ databases">
        <authorList>
            <person name="de Groot N.N."/>
        </authorList>
    </citation>
    <scope>NUCLEOTIDE SEQUENCE [LARGE SCALE GENOMIC DNA]</scope>
    <source>
        <strain evidence="5 6">StLB037</strain>
    </source>
</reference>
<evidence type="ECO:0000259" key="4">
    <source>
        <dbReference type="Pfam" id="PF01522"/>
    </source>
</evidence>
<dbReference type="AlphaFoldDB" id="A0A1H0QMM5"/>
<feature type="region of interest" description="Disordered" evidence="2">
    <location>
        <begin position="48"/>
        <end position="68"/>
    </location>
</feature>
<feature type="domain" description="NodB homology" evidence="4">
    <location>
        <begin position="232"/>
        <end position="346"/>
    </location>
</feature>
<evidence type="ECO:0000256" key="2">
    <source>
        <dbReference type="SAM" id="MobiDB-lite"/>
    </source>
</evidence>
<keyword evidence="1" id="KW-0732">Signal</keyword>
<evidence type="ECO:0000313" key="6">
    <source>
        <dbReference type="Proteomes" id="UP000186456"/>
    </source>
</evidence>
<dbReference type="GO" id="GO:0005975">
    <property type="term" value="P:carbohydrate metabolic process"/>
    <property type="evidence" value="ECO:0007669"/>
    <property type="project" value="InterPro"/>
</dbReference>
<sequence>MNTTRAEQRRRAARRTRRRRTISAVIAVALIGAGVVAIALTRAPEAPLVADDTSVSATPTETPTPTATPLTPAQALLAGSTDPHACAVSFAGDGIALDPQLQTQGARYQNLPIPRADGRVFAGWYDDATAASAMTQTARLNGADLVACTDRQRTLNAGWTTPEANAAEAAGIPILMYHQFTRNPNGEDNWLRLNYTYVGDFDAQMAHIQQSAFYLPTWDELSAFIDGKLFLPKHSVVITDDDADSTWLEMAAPIVGDRKLLTTSFVITSARTEGTPNPFVLQRSHTHDMHRAGANGKGRMVNEDADTIAADLERSAQILGAKEVVAYPFGHYNDTTKEGLRRAGFELGRTIEHGYVRIGTDKLALPVIRMNYGMTVDDLKKEIG</sequence>
<keyword evidence="3" id="KW-0812">Transmembrane</keyword>
<gene>
    <name evidence="5" type="ORF">SAMN04487788_2396</name>
</gene>
<dbReference type="PANTHER" id="PTHR34216">
    <property type="match status" value="1"/>
</dbReference>
<keyword evidence="3" id="KW-0472">Membrane</keyword>
<dbReference type="SUPFAM" id="SSF88713">
    <property type="entry name" value="Glycoside hydrolase/deacetylase"/>
    <property type="match status" value="1"/>
</dbReference>
<dbReference type="PANTHER" id="PTHR34216:SF7">
    <property type="entry name" value="POLY-BETA-1,6-N-ACETYL-D-GLUCOSAMINE N-DEACETYLASE"/>
    <property type="match status" value="1"/>
</dbReference>
<dbReference type="EMBL" id="FNJN01000005">
    <property type="protein sequence ID" value="SDP17989.1"/>
    <property type="molecule type" value="Genomic_DNA"/>
</dbReference>
<dbReference type="InterPro" id="IPR051398">
    <property type="entry name" value="Polysacch_Deacetylase"/>
</dbReference>
<dbReference type="InterPro" id="IPR002509">
    <property type="entry name" value="NODB_dom"/>
</dbReference>
<dbReference type="Pfam" id="PF01522">
    <property type="entry name" value="Polysacc_deac_1"/>
    <property type="match status" value="1"/>
</dbReference>
<dbReference type="Gene3D" id="3.20.20.370">
    <property type="entry name" value="Glycoside hydrolase/deacetylase"/>
    <property type="match status" value="1"/>
</dbReference>
<evidence type="ECO:0000256" key="1">
    <source>
        <dbReference type="ARBA" id="ARBA00022729"/>
    </source>
</evidence>
<dbReference type="RefSeq" id="WP_074695972.1">
    <property type="nucleotide sequence ID" value="NZ_FNJN01000005.1"/>
</dbReference>
<dbReference type="GO" id="GO:0016810">
    <property type="term" value="F:hydrolase activity, acting on carbon-nitrogen (but not peptide) bonds"/>
    <property type="evidence" value="ECO:0007669"/>
    <property type="project" value="InterPro"/>
</dbReference>